<evidence type="ECO:0000256" key="1">
    <source>
        <dbReference type="ARBA" id="ARBA00002868"/>
    </source>
</evidence>
<comment type="caution">
    <text evidence="6">The sequence shown here is derived from an EMBL/GenBank/DDBJ whole genome shotgun (WGS) entry which is preliminary data.</text>
</comment>
<evidence type="ECO:0000313" key="7">
    <source>
        <dbReference type="Proteomes" id="UP000270626"/>
    </source>
</evidence>
<dbReference type="EMBL" id="RBXP01000011">
    <property type="protein sequence ID" value="RKT60514.1"/>
    <property type="molecule type" value="Genomic_DNA"/>
</dbReference>
<dbReference type="GO" id="GO:0042254">
    <property type="term" value="P:ribosome biogenesis"/>
    <property type="evidence" value="ECO:0007669"/>
    <property type="project" value="UniProtKB-KW"/>
</dbReference>
<evidence type="ECO:0000256" key="4">
    <source>
        <dbReference type="ARBA" id="ARBA00022517"/>
    </source>
</evidence>
<proteinExistence type="inferred from homology"/>
<dbReference type="InterPro" id="IPR003772">
    <property type="entry name" value="YceD"/>
</dbReference>
<evidence type="ECO:0000256" key="5">
    <source>
        <dbReference type="ARBA" id="ARBA00031841"/>
    </source>
</evidence>
<dbReference type="Proteomes" id="UP000270626">
    <property type="component" value="Unassembled WGS sequence"/>
</dbReference>
<dbReference type="InterPro" id="IPR039255">
    <property type="entry name" value="YceD_bac"/>
</dbReference>
<keyword evidence="4" id="KW-0690">Ribosome biogenesis</keyword>
<comment type="function">
    <text evidence="1">Plays a role in synthesis, processing and/or stability of 23S rRNA.</text>
</comment>
<keyword evidence="7" id="KW-1185">Reference proteome</keyword>
<reference evidence="6 7" key="1">
    <citation type="submission" date="2018-10" db="EMBL/GenBank/DDBJ databases">
        <title>Genomic Encyclopedia of Type Strains, Phase IV (KMG-IV): sequencing the most valuable type-strain genomes for metagenomic binning, comparative biology and taxonomic classification.</title>
        <authorList>
            <person name="Goeker M."/>
        </authorList>
    </citation>
    <scope>NUCLEOTIDE SEQUENCE [LARGE SCALE GENOMIC DNA]</scope>
    <source>
        <strain evidence="6 7">DSM 23841</strain>
    </source>
</reference>
<name>A0A495WHC9_9RHOO</name>
<protein>
    <recommendedName>
        <fullName evidence="3">Large ribosomal RNA subunit accumulation protein YceD</fullName>
    </recommendedName>
    <alternativeName>
        <fullName evidence="5">23S rRNA accumulation protein YceD</fullName>
    </alternativeName>
</protein>
<evidence type="ECO:0000256" key="3">
    <source>
        <dbReference type="ARBA" id="ARBA00015716"/>
    </source>
</evidence>
<gene>
    <name evidence="6" type="ORF">DFR40_0649</name>
</gene>
<dbReference type="RefSeq" id="WP_121457039.1">
    <property type="nucleotide sequence ID" value="NZ_JAANMQ010000006.1"/>
</dbReference>
<accession>A0A495WHC9</accession>
<organism evidence="6 7">
    <name type="scientific">Azonexus fungiphilus</name>
    <dbReference type="NCBI Taxonomy" id="146940"/>
    <lineage>
        <taxon>Bacteria</taxon>
        <taxon>Pseudomonadati</taxon>
        <taxon>Pseudomonadota</taxon>
        <taxon>Betaproteobacteria</taxon>
        <taxon>Rhodocyclales</taxon>
        <taxon>Azonexaceae</taxon>
        <taxon>Azonexus</taxon>
    </lineage>
</organism>
<dbReference type="GO" id="GO:0005829">
    <property type="term" value="C:cytosol"/>
    <property type="evidence" value="ECO:0007669"/>
    <property type="project" value="TreeGrafter"/>
</dbReference>
<dbReference type="AlphaFoldDB" id="A0A495WHC9"/>
<evidence type="ECO:0000313" key="6">
    <source>
        <dbReference type="EMBL" id="RKT60514.1"/>
    </source>
</evidence>
<sequence>MKRINDAFAFARDARVLKGTLAVSALERLHDLLAEVAGEVSWHLEGFKGARGEPMLRLTVGGSIPLACQRCLEAIDFKLAVDSVLEIVPAGADLSQDELEDDSRDYLPVEKELDVAELVEDEILLSLPVAPRHDGCGLPGASGAGDRVNPFAALAGLKGKPN</sequence>
<comment type="similarity">
    <text evidence="2">Belongs to the DUF177 domain family.</text>
</comment>
<dbReference type="OrthoDB" id="5297600at2"/>
<dbReference type="Pfam" id="PF02620">
    <property type="entry name" value="YceD"/>
    <property type="match status" value="1"/>
</dbReference>
<dbReference type="PANTHER" id="PTHR38099:SF1">
    <property type="entry name" value="LARGE RIBOSOMAL RNA SUBUNIT ACCUMULATION PROTEIN YCED"/>
    <property type="match status" value="1"/>
</dbReference>
<evidence type="ECO:0000256" key="2">
    <source>
        <dbReference type="ARBA" id="ARBA00010740"/>
    </source>
</evidence>
<dbReference type="PANTHER" id="PTHR38099">
    <property type="entry name" value="LARGE RIBOSOMAL RNA SUBUNIT ACCUMULATION PROTEIN YCED"/>
    <property type="match status" value="1"/>
</dbReference>